<dbReference type="Pfam" id="PF00082">
    <property type="entry name" value="Peptidase_S8"/>
    <property type="match status" value="1"/>
</dbReference>
<dbReference type="PRINTS" id="PR00723">
    <property type="entry name" value="SUBTILISIN"/>
</dbReference>
<dbReference type="GO" id="GO:0005615">
    <property type="term" value="C:extracellular space"/>
    <property type="evidence" value="ECO:0007669"/>
    <property type="project" value="TreeGrafter"/>
</dbReference>
<keyword evidence="4 5" id="KW-0720">Serine protease</keyword>
<keyword evidence="3 5" id="KW-0378">Hydrolase</keyword>
<dbReference type="PANTHER" id="PTHR43806">
    <property type="entry name" value="PEPTIDASE S8"/>
    <property type="match status" value="1"/>
</dbReference>
<dbReference type="AlphaFoldDB" id="A0A8H7HTY7"/>
<dbReference type="InterPro" id="IPR036852">
    <property type="entry name" value="Peptidase_S8/S53_dom_sf"/>
</dbReference>
<evidence type="ECO:0000256" key="3">
    <source>
        <dbReference type="ARBA" id="ARBA00022801"/>
    </source>
</evidence>
<feature type="domain" description="Inhibitor I9" evidence="8">
    <location>
        <begin position="60"/>
        <end position="100"/>
    </location>
</feature>
<dbReference type="EMBL" id="JACYCD010000053">
    <property type="protein sequence ID" value="KAF8705472.1"/>
    <property type="molecule type" value="Genomic_DNA"/>
</dbReference>
<dbReference type="InterPro" id="IPR015500">
    <property type="entry name" value="Peptidase_S8_subtilisin-rel"/>
</dbReference>
<protein>
    <submittedName>
        <fullName evidence="9">Peptidase</fullName>
    </submittedName>
</protein>
<proteinExistence type="inferred from homology"/>
<dbReference type="PROSITE" id="PS51892">
    <property type="entry name" value="SUBTILASE"/>
    <property type="match status" value="1"/>
</dbReference>
<dbReference type="PROSITE" id="PS00138">
    <property type="entry name" value="SUBTILASE_SER"/>
    <property type="match status" value="1"/>
</dbReference>
<evidence type="ECO:0000259" key="8">
    <source>
        <dbReference type="Pfam" id="PF05922"/>
    </source>
</evidence>
<dbReference type="InterPro" id="IPR023828">
    <property type="entry name" value="Peptidase_S8_Ser-AS"/>
</dbReference>
<dbReference type="SUPFAM" id="SSF52743">
    <property type="entry name" value="Subtilisin-like"/>
    <property type="match status" value="1"/>
</dbReference>
<dbReference type="InterPro" id="IPR034193">
    <property type="entry name" value="PCSK9_ProteinaseK-like"/>
</dbReference>
<dbReference type="Gene3D" id="3.40.50.200">
    <property type="entry name" value="Peptidase S8/S53 domain"/>
    <property type="match status" value="1"/>
</dbReference>
<organism evidence="9 10">
    <name type="scientific">Rhizoctonia solani</name>
    <dbReference type="NCBI Taxonomy" id="456999"/>
    <lineage>
        <taxon>Eukaryota</taxon>
        <taxon>Fungi</taxon>
        <taxon>Dikarya</taxon>
        <taxon>Basidiomycota</taxon>
        <taxon>Agaricomycotina</taxon>
        <taxon>Agaricomycetes</taxon>
        <taxon>Cantharellales</taxon>
        <taxon>Ceratobasidiaceae</taxon>
        <taxon>Rhizoctonia</taxon>
    </lineage>
</organism>
<dbReference type="GO" id="GO:0004252">
    <property type="term" value="F:serine-type endopeptidase activity"/>
    <property type="evidence" value="ECO:0007669"/>
    <property type="project" value="UniProtKB-UniRule"/>
</dbReference>
<feature type="signal peptide" evidence="6">
    <location>
        <begin position="1"/>
        <end position="17"/>
    </location>
</feature>
<dbReference type="InterPro" id="IPR037045">
    <property type="entry name" value="S8pro/Inhibitor_I9_sf"/>
</dbReference>
<comment type="similarity">
    <text evidence="1 5">Belongs to the peptidase S8 family.</text>
</comment>
<dbReference type="PANTHER" id="PTHR43806:SF11">
    <property type="entry name" value="CEREVISIN-RELATED"/>
    <property type="match status" value="1"/>
</dbReference>
<reference evidence="9" key="1">
    <citation type="submission" date="2020-09" db="EMBL/GenBank/DDBJ databases">
        <title>Comparative genome analyses of four rice-infecting Rhizoctonia solani isolates reveal extensive enrichment of homogalacturonan modification genes.</title>
        <authorList>
            <person name="Lee D.-Y."/>
            <person name="Jeon J."/>
            <person name="Kim K.-T."/>
            <person name="Cheong K."/>
            <person name="Song H."/>
            <person name="Choi G."/>
            <person name="Ko J."/>
            <person name="Opiyo S.O."/>
            <person name="Zuo S."/>
            <person name="Madhav S."/>
            <person name="Lee Y.-H."/>
            <person name="Wang G.-L."/>
        </authorList>
    </citation>
    <scope>NUCLEOTIDE SEQUENCE</scope>
    <source>
        <strain evidence="9">AG1-IA WGL</strain>
    </source>
</reference>
<keyword evidence="2 5" id="KW-0645">Protease</keyword>
<evidence type="ECO:0000256" key="2">
    <source>
        <dbReference type="ARBA" id="ARBA00022670"/>
    </source>
</evidence>
<dbReference type="Pfam" id="PF05922">
    <property type="entry name" value="Inhibitor_I9"/>
    <property type="match status" value="1"/>
</dbReference>
<keyword evidence="6" id="KW-0732">Signal</keyword>
<comment type="caution">
    <text evidence="9">The sequence shown here is derived from an EMBL/GenBank/DDBJ whole genome shotgun (WGS) entry which is preliminary data.</text>
</comment>
<feature type="non-terminal residue" evidence="9">
    <location>
        <position position="417"/>
    </location>
</feature>
<name>A0A8H7HTY7_9AGAM</name>
<dbReference type="InterPro" id="IPR000209">
    <property type="entry name" value="Peptidase_S8/S53_dom"/>
</dbReference>
<feature type="active site" description="Charge relay system" evidence="5">
    <location>
        <position position="328"/>
    </location>
</feature>
<dbReference type="SUPFAM" id="SSF54897">
    <property type="entry name" value="Protease propeptides/inhibitors"/>
    <property type="match status" value="1"/>
</dbReference>
<accession>A0A8H7HTY7</accession>
<dbReference type="InterPro" id="IPR050131">
    <property type="entry name" value="Peptidase_S8_subtilisin-like"/>
</dbReference>
<dbReference type="OrthoDB" id="19448at2759"/>
<dbReference type="GO" id="GO:0006508">
    <property type="term" value="P:proteolysis"/>
    <property type="evidence" value="ECO:0007669"/>
    <property type="project" value="UniProtKB-KW"/>
</dbReference>
<gene>
    <name evidence="9" type="ORF">RHS03_05709</name>
</gene>
<evidence type="ECO:0000313" key="9">
    <source>
        <dbReference type="EMBL" id="KAF8705472.1"/>
    </source>
</evidence>
<dbReference type="CDD" id="cd04077">
    <property type="entry name" value="Peptidases_S8_PCSK9_ProteinaseK_like"/>
    <property type="match status" value="1"/>
</dbReference>
<sequence length="417" mass="42752">MKSFALVAAALVAPALAAPAAIPITKLAGPVNENSYIIKLKDGVSKDSHVARLLEYIGNQDSKYDRVFNGYAGVLKGPILEYIRRSADVEYIQADTIYQIEYEQGDESFAAREVQDEYSHLAGRAANGGGVDIYGIDTGILTTHTAFGGRATWGATYGGFANRDGNGHGTHTAGTAAGSSGFGLATASNIIAVKVCSDAGQCASSNIIAGVNFVASRSASSGRPSVAIMSLGGPGDSAIDSAVSNAIGRGIHFSVAAGNSNVNAGSTSPARVAAANTIGAVDSSNRKASFSNYGEWKIAVLDVWALGVNVRSAWIGSNSAVNTISGTSMAAPQVAGILAVVIGNKGNSSPAALSSALKSNAQAVVTGAPSGTTPVFGKLNDIETGLHDDEMAEVKTNCIFRTTQIQSTKKFTFLYRA</sequence>
<feature type="active site" description="Charge relay system" evidence="5">
    <location>
        <position position="168"/>
    </location>
</feature>
<dbReference type="InterPro" id="IPR010259">
    <property type="entry name" value="S8pro/Inhibitor_I9"/>
</dbReference>
<evidence type="ECO:0000256" key="4">
    <source>
        <dbReference type="ARBA" id="ARBA00022825"/>
    </source>
</evidence>
<feature type="domain" description="Peptidase S8/S53" evidence="7">
    <location>
        <begin position="136"/>
        <end position="364"/>
    </location>
</feature>
<evidence type="ECO:0000256" key="5">
    <source>
        <dbReference type="PROSITE-ProRule" id="PRU01240"/>
    </source>
</evidence>
<dbReference type="Proteomes" id="UP000602905">
    <property type="component" value="Unassembled WGS sequence"/>
</dbReference>
<feature type="chain" id="PRO_5034078637" evidence="6">
    <location>
        <begin position="18"/>
        <end position="417"/>
    </location>
</feature>
<evidence type="ECO:0000256" key="6">
    <source>
        <dbReference type="SAM" id="SignalP"/>
    </source>
</evidence>
<feature type="active site" description="Charge relay system" evidence="5">
    <location>
        <position position="137"/>
    </location>
</feature>
<evidence type="ECO:0000313" key="10">
    <source>
        <dbReference type="Proteomes" id="UP000602905"/>
    </source>
</evidence>
<evidence type="ECO:0000259" key="7">
    <source>
        <dbReference type="Pfam" id="PF00082"/>
    </source>
</evidence>
<evidence type="ECO:0000256" key="1">
    <source>
        <dbReference type="ARBA" id="ARBA00011073"/>
    </source>
</evidence>
<dbReference type="Gene3D" id="3.30.70.80">
    <property type="entry name" value="Peptidase S8 propeptide/proteinase inhibitor I9"/>
    <property type="match status" value="1"/>
</dbReference>